<evidence type="ECO:0000313" key="2">
    <source>
        <dbReference type="Proteomes" id="UP001163046"/>
    </source>
</evidence>
<accession>A0A9W9YFY5</accession>
<organism evidence="1 2">
    <name type="scientific">Desmophyllum pertusum</name>
    <dbReference type="NCBI Taxonomy" id="174260"/>
    <lineage>
        <taxon>Eukaryota</taxon>
        <taxon>Metazoa</taxon>
        <taxon>Cnidaria</taxon>
        <taxon>Anthozoa</taxon>
        <taxon>Hexacorallia</taxon>
        <taxon>Scleractinia</taxon>
        <taxon>Caryophylliina</taxon>
        <taxon>Caryophylliidae</taxon>
        <taxon>Desmophyllum</taxon>
    </lineage>
</organism>
<proteinExistence type="predicted"/>
<evidence type="ECO:0000313" key="1">
    <source>
        <dbReference type="EMBL" id="KAJ7340105.1"/>
    </source>
</evidence>
<name>A0A9W9YFY5_9CNID</name>
<gene>
    <name evidence="1" type="ORF">OS493_002831</name>
</gene>
<dbReference type="AlphaFoldDB" id="A0A9W9YFY5"/>
<dbReference type="Proteomes" id="UP001163046">
    <property type="component" value="Unassembled WGS sequence"/>
</dbReference>
<reference evidence="1" key="1">
    <citation type="submission" date="2023-01" db="EMBL/GenBank/DDBJ databases">
        <title>Genome assembly of the deep-sea coral Lophelia pertusa.</title>
        <authorList>
            <person name="Herrera S."/>
            <person name="Cordes E."/>
        </authorList>
    </citation>
    <scope>NUCLEOTIDE SEQUENCE</scope>
    <source>
        <strain evidence="1">USNM1676648</strain>
        <tissue evidence="1">Polyp</tissue>
    </source>
</reference>
<dbReference type="EMBL" id="MU827778">
    <property type="protein sequence ID" value="KAJ7340105.1"/>
    <property type="molecule type" value="Genomic_DNA"/>
</dbReference>
<protein>
    <submittedName>
        <fullName evidence="1">Uncharacterized protein</fullName>
    </submittedName>
</protein>
<comment type="caution">
    <text evidence="1">The sequence shown here is derived from an EMBL/GenBank/DDBJ whole genome shotgun (WGS) entry which is preliminary data.</text>
</comment>
<sequence>MLLSVSRQRGIPASERQTNLWVTALAVADLARSCVAAPPYSRNAHLWTLELRIGRLCLFKDFHVLSNACISANHGVHGREQILQGRKTVALFEDFYQKTLNRFFDHPMVAYGHDRFHSRVCGLGRVYVSQRLRSVCFEIPQTNLTITFLNARRRSHFDTMHSNNRWVLL</sequence>
<keyword evidence="2" id="KW-1185">Reference proteome</keyword>